<dbReference type="RefSeq" id="WP_080804715.1">
    <property type="nucleotide sequence ID" value="NZ_LT828548.1"/>
</dbReference>
<evidence type="ECO:0000256" key="1">
    <source>
        <dbReference type="SAM" id="Phobius"/>
    </source>
</evidence>
<accession>A0A1W1H7E5</accession>
<protein>
    <submittedName>
        <fullName evidence="2">Uncharacterized protein</fullName>
    </submittedName>
</protein>
<feature type="transmembrane region" description="Helical" evidence="1">
    <location>
        <begin position="113"/>
        <end position="132"/>
    </location>
</feature>
<keyword evidence="1" id="KW-1133">Transmembrane helix</keyword>
<feature type="transmembrane region" description="Helical" evidence="1">
    <location>
        <begin position="163"/>
        <end position="179"/>
    </location>
</feature>
<keyword evidence="1" id="KW-0472">Membrane</keyword>
<feature type="transmembrane region" description="Helical" evidence="1">
    <location>
        <begin position="83"/>
        <end position="107"/>
    </location>
</feature>
<dbReference type="AlphaFoldDB" id="A0A1W1H7E5"/>
<feature type="transmembrane region" description="Helical" evidence="1">
    <location>
        <begin position="50"/>
        <end position="71"/>
    </location>
</feature>
<proteinExistence type="predicted"/>
<organism evidence="2 3">
    <name type="scientific">Desulfamplus magnetovallimortis</name>
    <dbReference type="NCBI Taxonomy" id="1246637"/>
    <lineage>
        <taxon>Bacteria</taxon>
        <taxon>Pseudomonadati</taxon>
        <taxon>Thermodesulfobacteriota</taxon>
        <taxon>Desulfobacteria</taxon>
        <taxon>Desulfobacterales</taxon>
        <taxon>Desulfobacteraceae</taxon>
        <taxon>Desulfamplus</taxon>
    </lineage>
</organism>
<keyword evidence="1" id="KW-0812">Transmembrane</keyword>
<feature type="transmembrane region" description="Helical" evidence="1">
    <location>
        <begin position="16"/>
        <end position="44"/>
    </location>
</feature>
<dbReference type="STRING" id="1246637.MTBBW1_1310087"/>
<dbReference type="EMBL" id="FWEV01000037">
    <property type="protein sequence ID" value="SLM28389.1"/>
    <property type="molecule type" value="Genomic_DNA"/>
</dbReference>
<evidence type="ECO:0000313" key="2">
    <source>
        <dbReference type="EMBL" id="SLM28389.1"/>
    </source>
</evidence>
<reference evidence="2 3" key="1">
    <citation type="submission" date="2017-03" db="EMBL/GenBank/DDBJ databases">
        <authorList>
            <person name="Afonso C.L."/>
            <person name="Miller P.J."/>
            <person name="Scott M.A."/>
            <person name="Spackman E."/>
            <person name="Goraichik I."/>
            <person name="Dimitrov K.M."/>
            <person name="Suarez D.L."/>
            <person name="Swayne D.E."/>
        </authorList>
    </citation>
    <scope>NUCLEOTIDE SEQUENCE [LARGE SCALE GENOMIC DNA]</scope>
    <source>
        <strain evidence="2">PRJEB14757</strain>
    </source>
</reference>
<evidence type="ECO:0000313" key="3">
    <source>
        <dbReference type="Proteomes" id="UP000191931"/>
    </source>
</evidence>
<gene>
    <name evidence="2" type="ORF">MTBBW1_1310087</name>
</gene>
<dbReference type="Proteomes" id="UP000191931">
    <property type="component" value="Unassembled WGS sequence"/>
</dbReference>
<name>A0A1W1H7E5_9BACT</name>
<sequence>MNESDKRAAYIEDKKITLLVTNLASSMIGTIINCLIIGAVLWDIIPEKNIIIWVMVNIIFVLIRYTGLWMYKKGFKEHNYKFWKTLLLFSFFISGTLFGSSGFFLISPQYPEHTVFLYFVCGGMMAGALGAYHNHLPVFYVYSITVFLLPTVAIYNIHTSTTSAMSAMGIVFFFFFRFMQKK</sequence>
<keyword evidence="3" id="KW-1185">Reference proteome</keyword>